<sequence length="1074" mass="115137">MRDQLLATLQARLFTPGGVLEPEALDEVERLLDHLPVPDGADGQVLHTAGLVYWLRATALPAAREEDRERAALLLMPLYLSQPDTLPDEVRSWFDTLQLVGEELQHAYLETLAEVARFVLRRSADRGRGEDAPWAVALLRMVASKLPVGYPYRLVVLCDLGYALLLGLPAELPGDVPPELDEAVAVLREAFDGMPEGDAHRARCANGLALAVRAKAVATRDPALLSQSAAFSRIAVDAATSQDGNLPQMLADLGATLMLLARTGDGPAAEEAVTVLGRAMQLTPDPVRRQELLRRLAAAELLRTGRAGPVAPRPPLSVDTRRQMEEMTALFRRVIPATGDGVPDEPDNLLAVMLRLIGIGPSEGEGQSAQLMDGMARLLRTSSGPQLEELVDELVGRHLGRLSPEDRLRAVLRGPADPPEDRTDHAELDELLDLHERLLREVPGDSPEHSMLELGLLLTQFLRARQGGPDERSFALLPRMMETTQAIMARADLSASMLGSMTQMSQAVVSPFETLAVFEDAVRRHRERLAAAPDDLTALKELSLTLFQRYQLTYEEPAYREAVRLARQVVARDLTQAAWVVCVWGSAMRLRAMGAVPDEGDELGSGLARMASYQAAAAADGGDPAAALEALEEGRGRMLTSAVNARVELENLRAADAGLAARFVAVRERVRPLLENPGREAGPGEQAALRAVTEEWTEVSGRIQALPEFGRFLMPLPLGVPDLRPVAADGPVVVVNVNRRRCDALILTTDGVRLVPLPYLRAAELADQAEAFHDAVQAAHASSGLLAGQAERVLLDTLGWLWDVVAEPVLGELGLTESPEGLLRPRLWWSPTGPLTFLPLHAAGRPDVPGASVLDRVVPSYTPTLRALMHSRSRAVPAARSGLSVAMPVTPGQAPLPRTAAEAVEVASLVRGATLVGPDASREAVLAALPRAAVAHFACHAGSDPRDPSASHLLLHDGPLGLSEIGRLQLDGAELAYLSACATARGGSSLADEAIHLASAFQLAGYGQAVATLWEIGDDVAARTAAAFHRELGAALDAPERLPGARAMHAVTRRLREAMPDRPSAWAAFLHAGA</sequence>
<feature type="domain" description="CHAT" evidence="1">
    <location>
        <begin position="797"/>
        <end position="1073"/>
    </location>
</feature>
<accession>A0A1G8SUK0</accession>
<dbReference type="Pfam" id="PF12770">
    <property type="entry name" value="CHAT"/>
    <property type="match status" value="1"/>
</dbReference>
<dbReference type="Proteomes" id="UP000198683">
    <property type="component" value="Unassembled WGS sequence"/>
</dbReference>
<reference evidence="2 3" key="1">
    <citation type="submission" date="2016-10" db="EMBL/GenBank/DDBJ databases">
        <authorList>
            <person name="de Groot N.N."/>
        </authorList>
    </citation>
    <scope>NUCLEOTIDE SEQUENCE [LARGE SCALE GENOMIC DNA]</scope>
    <source>
        <strain evidence="2 3">CGMCC 4.5681</strain>
    </source>
</reference>
<proteinExistence type="predicted"/>
<dbReference type="AlphaFoldDB" id="A0A1G8SUK0"/>
<evidence type="ECO:0000259" key="1">
    <source>
        <dbReference type="Pfam" id="PF12770"/>
    </source>
</evidence>
<name>A0A1G8SUK0_9ACTN</name>
<keyword evidence="3" id="KW-1185">Reference proteome</keyword>
<dbReference type="InterPro" id="IPR024983">
    <property type="entry name" value="CHAT_dom"/>
</dbReference>
<organism evidence="2 3">
    <name type="scientific">Nonomuraea maritima</name>
    <dbReference type="NCBI Taxonomy" id="683260"/>
    <lineage>
        <taxon>Bacteria</taxon>
        <taxon>Bacillati</taxon>
        <taxon>Actinomycetota</taxon>
        <taxon>Actinomycetes</taxon>
        <taxon>Streptosporangiales</taxon>
        <taxon>Streptosporangiaceae</taxon>
        <taxon>Nonomuraea</taxon>
    </lineage>
</organism>
<gene>
    <name evidence="2" type="ORF">SAMN05421874_101457</name>
</gene>
<dbReference type="STRING" id="683260.SAMN05421874_101457"/>
<dbReference type="EMBL" id="FNFB01000001">
    <property type="protein sequence ID" value="SDJ32927.1"/>
    <property type="molecule type" value="Genomic_DNA"/>
</dbReference>
<evidence type="ECO:0000313" key="3">
    <source>
        <dbReference type="Proteomes" id="UP000198683"/>
    </source>
</evidence>
<protein>
    <submittedName>
        <fullName evidence="2">CHAT domain-containing protein</fullName>
    </submittedName>
</protein>
<dbReference type="OrthoDB" id="3206999at2"/>
<dbReference type="RefSeq" id="WP_090758987.1">
    <property type="nucleotide sequence ID" value="NZ_FNFB01000001.1"/>
</dbReference>
<evidence type="ECO:0000313" key="2">
    <source>
        <dbReference type="EMBL" id="SDJ32927.1"/>
    </source>
</evidence>